<proteinExistence type="predicted"/>
<name>A0A1Y2ID97_TRAC3</name>
<evidence type="ECO:0000313" key="3">
    <source>
        <dbReference type="Proteomes" id="UP000193067"/>
    </source>
</evidence>
<evidence type="ECO:0000259" key="1">
    <source>
        <dbReference type="Pfam" id="PF12697"/>
    </source>
</evidence>
<gene>
    <name evidence="2" type="ORF">PYCCODRAFT_1416287</name>
</gene>
<dbReference type="OrthoDB" id="94039at2759"/>
<dbReference type="GO" id="GO:0016787">
    <property type="term" value="F:hydrolase activity"/>
    <property type="evidence" value="ECO:0007669"/>
    <property type="project" value="UniProtKB-KW"/>
</dbReference>
<dbReference type="Pfam" id="PF12697">
    <property type="entry name" value="Abhydrolase_6"/>
    <property type="match status" value="1"/>
</dbReference>
<dbReference type="EMBL" id="KZ084130">
    <property type="protein sequence ID" value="OSC99149.1"/>
    <property type="molecule type" value="Genomic_DNA"/>
</dbReference>
<feature type="domain" description="AB hydrolase-1" evidence="1">
    <location>
        <begin position="45"/>
        <end position="328"/>
    </location>
</feature>
<reference evidence="2 3" key="1">
    <citation type="journal article" date="2015" name="Biotechnol. Biofuels">
        <title>Enhanced degradation of softwood versus hardwood by the white-rot fungus Pycnoporus coccineus.</title>
        <authorList>
            <person name="Couturier M."/>
            <person name="Navarro D."/>
            <person name="Chevret D."/>
            <person name="Henrissat B."/>
            <person name="Piumi F."/>
            <person name="Ruiz-Duenas F.J."/>
            <person name="Martinez A.T."/>
            <person name="Grigoriev I.V."/>
            <person name="Riley R."/>
            <person name="Lipzen A."/>
            <person name="Berrin J.G."/>
            <person name="Master E.R."/>
            <person name="Rosso M.N."/>
        </authorList>
    </citation>
    <scope>NUCLEOTIDE SEQUENCE [LARGE SCALE GENOMIC DNA]</scope>
    <source>
        <strain evidence="2 3">BRFM310</strain>
    </source>
</reference>
<evidence type="ECO:0000313" key="2">
    <source>
        <dbReference type="EMBL" id="OSC99149.1"/>
    </source>
</evidence>
<accession>A0A1Y2ID97</accession>
<dbReference type="Gene3D" id="3.40.50.1820">
    <property type="entry name" value="alpha/beta hydrolase"/>
    <property type="match status" value="1"/>
</dbReference>
<dbReference type="InterPro" id="IPR029058">
    <property type="entry name" value="AB_hydrolase_fold"/>
</dbReference>
<dbReference type="AlphaFoldDB" id="A0A1Y2ID97"/>
<dbReference type="Proteomes" id="UP000193067">
    <property type="component" value="Unassembled WGS sequence"/>
</dbReference>
<dbReference type="InterPro" id="IPR000073">
    <property type="entry name" value="AB_hydrolase_1"/>
</dbReference>
<keyword evidence="2" id="KW-0378">Hydrolase</keyword>
<keyword evidence="3" id="KW-1185">Reference proteome</keyword>
<organism evidence="2 3">
    <name type="scientific">Trametes coccinea (strain BRFM310)</name>
    <name type="common">Pycnoporus coccineus</name>
    <dbReference type="NCBI Taxonomy" id="1353009"/>
    <lineage>
        <taxon>Eukaryota</taxon>
        <taxon>Fungi</taxon>
        <taxon>Dikarya</taxon>
        <taxon>Basidiomycota</taxon>
        <taxon>Agaricomycotina</taxon>
        <taxon>Agaricomycetes</taxon>
        <taxon>Polyporales</taxon>
        <taxon>Polyporaceae</taxon>
        <taxon>Trametes</taxon>
    </lineage>
</organism>
<sequence>MDIDTSHITLPGPKEDGGFTLTFIRVAPRIKPASSAQPAPRPLSIVFLHAVASHKETWLPVIEHLFAVQQKATNNVFTVVEAWAMDAPSHGEAAIRNESLLTNFPNGLTGMQWAKNVQVLLKSGLIASNNIIGVGHSAGACVLVESNSGYPTESLPYTTLVLVEPTMMTRKILEHALDEGTVLLRAIEVARKRKDVWPSREAARQWFAKRVPWSRWHPRILDLYIEHALTDLPTLAYPDKTGVTLAITRIQEVGGYAHHEDGFLGLEMLKSICSTIPVHTIFGGEIDMVPAETQASIVDEADGRKMKSIVRVSGAGHLVVQESPRGVALALWGILHEDYGQSTPVSSRL</sequence>
<dbReference type="SUPFAM" id="SSF53474">
    <property type="entry name" value="alpha/beta-Hydrolases"/>
    <property type="match status" value="1"/>
</dbReference>
<protein>
    <submittedName>
        <fullName evidence="2">Alpha/beta-hydrolase</fullName>
    </submittedName>
</protein>